<dbReference type="eggNOG" id="ENOG502TIDW">
    <property type="taxonomic scope" value="Eukaryota"/>
</dbReference>
<evidence type="ECO:0000313" key="3">
    <source>
        <dbReference type="Proteomes" id="UP000008068"/>
    </source>
</evidence>
<protein>
    <submittedName>
        <fullName evidence="2">Uncharacterized protein</fullName>
    </submittedName>
</protein>
<dbReference type="HOGENOM" id="CLU_2051729_0_0_1"/>
<gene>
    <name evidence="2" type="ORF">CAEBREN_04302</name>
</gene>
<proteinExistence type="predicted"/>
<keyword evidence="1" id="KW-0472">Membrane</keyword>
<keyword evidence="1" id="KW-1133">Transmembrane helix</keyword>
<feature type="transmembrane region" description="Helical" evidence="1">
    <location>
        <begin position="81"/>
        <end position="110"/>
    </location>
</feature>
<keyword evidence="1" id="KW-0812">Transmembrane</keyword>
<feature type="transmembrane region" description="Helical" evidence="1">
    <location>
        <begin position="39"/>
        <end position="60"/>
    </location>
</feature>
<name>G0N547_CAEBE</name>
<dbReference type="InParanoid" id="G0N547"/>
<accession>G0N547</accession>
<reference evidence="3" key="1">
    <citation type="submission" date="2011-07" db="EMBL/GenBank/DDBJ databases">
        <authorList>
            <consortium name="Caenorhabditis brenneri Sequencing and Analysis Consortium"/>
            <person name="Wilson R.K."/>
        </authorList>
    </citation>
    <scope>NUCLEOTIDE SEQUENCE [LARGE SCALE GENOMIC DNA]</scope>
    <source>
        <strain evidence="3">PB2801</strain>
    </source>
</reference>
<evidence type="ECO:0000313" key="2">
    <source>
        <dbReference type="EMBL" id="EGT53023.1"/>
    </source>
</evidence>
<evidence type="ECO:0000256" key="1">
    <source>
        <dbReference type="SAM" id="Phobius"/>
    </source>
</evidence>
<keyword evidence="3" id="KW-1185">Reference proteome</keyword>
<sequence>MAFEMYIRTAWEVVREDFRQIYNIATPILSQPCLNFLNILSFVFVFGQIFILTIMVLFFIRHCVGKMGWPVRKTMHGIYMGLAAIGVLQIFMAPFFIVFTFPGVLVLFFISSVGQYILDP</sequence>
<dbReference type="Proteomes" id="UP000008068">
    <property type="component" value="Unassembled WGS sequence"/>
</dbReference>
<dbReference type="OMA" id="IRTAWEV"/>
<dbReference type="AlphaFoldDB" id="G0N547"/>
<organism evidence="3">
    <name type="scientific">Caenorhabditis brenneri</name>
    <name type="common">Nematode worm</name>
    <dbReference type="NCBI Taxonomy" id="135651"/>
    <lineage>
        <taxon>Eukaryota</taxon>
        <taxon>Metazoa</taxon>
        <taxon>Ecdysozoa</taxon>
        <taxon>Nematoda</taxon>
        <taxon>Chromadorea</taxon>
        <taxon>Rhabditida</taxon>
        <taxon>Rhabditina</taxon>
        <taxon>Rhabditomorpha</taxon>
        <taxon>Rhabditoidea</taxon>
        <taxon>Rhabditidae</taxon>
        <taxon>Peloderinae</taxon>
        <taxon>Caenorhabditis</taxon>
    </lineage>
</organism>
<dbReference type="EMBL" id="GL379839">
    <property type="protein sequence ID" value="EGT53023.1"/>
    <property type="molecule type" value="Genomic_DNA"/>
</dbReference>
<dbReference type="OrthoDB" id="10401535at2759"/>